<sequence length="294" mass="33907">MGHSRTELTPYNVLSKTPLYRRWKSKKALQVSFRDCLRSITASGQYVPALRWLLMRGVNLRRAESLWRLAVSPESTTLNDIDLIFFNKLEKRRYCTCANRNEAELYELFRGPDMEKKRLDMDFLHEDDCDGDKNDDNPDTKEANETSEPKKGKELAVDPPEQPPTTSWCKCCPSDGNYIQPLQRKDPWTDTVQFNEAEDTVFTGKETWQEWVAKLCRENAERHRDEPCITMEEAASMTAAPKVKQESAHISFYSDSREDLPKTISMKTITKVISKTFAPTVSTSGFPRRSTMSR</sequence>
<dbReference type="EMBL" id="JBJQOH010000003">
    <property type="protein sequence ID" value="KAL3694485.1"/>
    <property type="molecule type" value="Genomic_DNA"/>
</dbReference>
<feature type="region of interest" description="Disordered" evidence="1">
    <location>
        <begin position="127"/>
        <end position="167"/>
    </location>
</feature>
<organism evidence="2 3">
    <name type="scientific">Riccia sorocarpa</name>
    <dbReference type="NCBI Taxonomy" id="122646"/>
    <lineage>
        <taxon>Eukaryota</taxon>
        <taxon>Viridiplantae</taxon>
        <taxon>Streptophyta</taxon>
        <taxon>Embryophyta</taxon>
        <taxon>Marchantiophyta</taxon>
        <taxon>Marchantiopsida</taxon>
        <taxon>Marchantiidae</taxon>
        <taxon>Marchantiales</taxon>
        <taxon>Ricciaceae</taxon>
        <taxon>Riccia</taxon>
    </lineage>
</organism>
<comment type="caution">
    <text evidence="2">The sequence shown here is derived from an EMBL/GenBank/DDBJ whole genome shotgun (WGS) entry which is preliminary data.</text>
</comment>
<evidence type="ECO:0000313" key="3">
    <source>
        <dbReference type="Proteomes" id="UP001633002"/>
    </source>
</evidence>
<proteinExistence type="predicted"/>
<keyword evidence="3" id="KW-1185">Reference proteome</keyword>
<feature type="compositionally biased region" description="Basic and acidic residues" evidence="1">
    <location>
        <begin position="127"/>
        <end position="156"/>
    </location>
</feature>
<name>A0ABD3HSH4_9MARC</name>
<dbReference type="AlphaFoldDB" id="A0ABD3HSH4"/>
<evidence type="ECO:0000313" key="2">
    <source>
        <dbReference type="EMBL" id="KAL3694485.1"/>
    </source>
</evidence>
<accession>A0ABD3HSH4</accession>
<dbReference type="Proteomes" id="UP001633002">
    <property type="component" value="Unassembled WGS sequence"/>
</dbReference>
<reference evidence="2 3" key="1">
    <citation type="submission" date="2024-09" db="EMBL/GenBank/DDBJ databases">
        <title>Chromosome-scale assembly of Riccia sorocarpa.</title>
        <authorList>
            <person name="Paukszto L."/>
        </authorList>
    </citation>
    <scope>NUCLEOTIDE SEQUENCE [LARGE SCALE GENOMIC DNA]</scope>
    <source>
        <strain evidence="2">LP-2024</strain>
        <tissue evidence="2">Aerial parts of the thallus</tissue>
    </source>
</reference>
<gene>
    <name evidence="2" type="ORF">R1sor_008136</name>
</gene>
<protein>
    <submittedName>
        <fullName evidence="2">Uncharacterized protein</fullName>
    </submittedName>
</protein>
<evidence type="ECO:0000256" key="1">
    <source>
        <dbReference type="SAM" id="MobiDB-lite"/>
    </source>
</evidence>